<keyword evidence="6" id="KW-0813">Transport</keyword>
<dbReference type="Pfam" id="PF01062">
    <property type="entry name" value="Bestrophin"/>
    <property type="match status" value="2"/>
</dbReference>
<gene>
    <name evidence="7" type="ORF">PR048_024420</name>
</gene>
<evidence type="ECO:0000256" key="4">
    <source>
        <dbReference type="ARBA" id="ARBA00023136"/>
    </source>
</evidence>
<dbReference type="Proteomes" id="UP001159363">
    <property type="component" value="Chromosome 9"/>
</dbReference>
<evidence type="ECO:0000256" key="2">
    <source>
        <dbReference type="ARBA" id="ARBA00022692"/>
    </source>
</evidence>
<keyword evidence="3" id="KW-1133">Transmembrane helix</keyword>
<evidence type="ECO:0000313" key="8">
    <source>
        <dbReference type="Proteomes" id="UP001159363"/>
    </source>
</evidence>
<reference evidence="7 8" key="1">
    <citation type="submission" date="2023-02" db="EMBL/GenBank/DDBJ databases">
        <title>LHISI_Scaffold_Assembly.</title>
        <authorList>
            <person name="Stuart O.P."/>
            <person name="Cleave R."/>
            <person name="Magrath M.J.L."/>
            <person name="Mikheyev A.S."/>
        </authorList>
    </citation>
    <scope>NUCLEOTIDE SEQUENCE [LARGE SCALE GENOMIC DNA]</scope>
    <source>
        <strain evidence="7">Daus_M_001</strain>
        <tissue evidence="7">Leg muscle</tissue>
    </source>
</reference>
<comment type="similarity">
    <text evidence="5 6">Belongs to the anion channel-forming bestrophin (TC 1.A.46) family. Calcium-sensitive chloride channel subfamily.</text>
</comment>
<accession>A0ABQ9GNI5</accession>
<evidence type="ECO:0000256" key="1">
    <source>
        <dbReference type="ARBA" id="ARBA00004370"/>
    </source>
</evidence>
<keyword evidence="2" id="KW-0812">Transmembrane</keyword>
<sequence>MNCDVFRIFHSVVQYCETFNDLIPLSFVLGFYVSIVMQRWWNQYVSIPWPDTIAVFVSSNIHGQDERGRVMRRTIMRYVCLCLSMVFTMNSPRVKKRFPTIEHFVEAGLLTDNEKCIMSDLNSKFPRHSKHWLPIVWAASIVTRARKEGRIRDDFAVKTIIDELNKFRGQCGLLLSYDNISVPLVYTQVRLPPFLPRLLLRARLESRAGRLTPQWASDGCSLDSAISSSTFALLQLHPHLISPRPYFGLAVAAGSCSQPLPCAWCVALQVVTLAVYSYFITCVMGRQFLEITDKTDLLYKHNNTIDKYFPVFTTLQLCRVFCLYWLSPCVGVAVAERLSSSPLTKANWVQSPAGSLPDFRMWESYHMLLVCGFSRESPVSSTFSSRRCSILTSIILIHSKDLAVKIRPNLFIHSLHVCVPYISLLA</sequence>
<dbReference type="PANTHER" id="PTHR10736">
    <property type="entry name" value="BESTROPHIN"/>
    <property type="match status" value="1"/>
</dbReference>
<dbReference type="PANTHER" id="PTHR10736:SF65">
    <property type="entry name" value="BESTROPHIN 1, ISOFORM C-RELATED"/>
    <property type="match status" value="1"/>
</dbReference>
<dbReference type="InterPro" id="IPR021134">
    <property type="entry name" value="Bestrophin-like"/>
</dbReference>
<proteinExistence type="inferred from homology"/>
<protein>
    <recommendedName>
        <fullName evidence="6">Bestrophin homolog</fullName>
    </recommendedName>
</protein>
<comment type="caution">
    <text evidence="7">The sequence shown here is derived from an EMBL/GenBank/DDBJ whole genome shotgun (WGS) entry which is preliminary data.</text>
</comment>
<keyword evidence="6" id="KW-0868">Chloride</keyword>
<dbReference type="EMBL" id="JARBHB010000010">
    <property type="protein sequence ID" value="KAJ8873602.1"/>
    <property type="molecule type" value="Genomic_DNA"/>
</dbReference>
<keyword evidence="4" id="KW-0472">Membrane</keyword>
<keyword evidence="6" id="KW-0869">Chloride channel</keyword>
<keyword evidence="6" id="KW-0406">Ion transport</keyword>
<evidence type="ECO:0000313" key="7">
    <source>
        <dbReference type="EMBL" id="KAJ8873602.1"/>
    </source>
</evidence>
<keyword evidence="8" id="KW-1185">Reference proteome</keyword>
<comment type="subcellular location">
    <subcellularLocation>
        <location evidence="6">Cell membrane</location>
        <topology evidence="6">Multi-pass membrane protein</topology>
    </subcellularLocation>
    <subcellularLocation>
        <location evidence="1">Membrane</location>
    </subcellularLocation>
</comment>
<evidence type="ECO:0000256" key="6">
    <source>
        <dbReference type="RuleBase" id="RU363126"/>
    </source>
</evidence>
<comment type="function">
    <text evidence="6">Forms chloride channels.</text>
</comment>
<organism evidence="7 8">
    <name type="scientific">Dryococelus australis</name>
    <dbReference type="NCBI Taxonomy" id="614101"/>
    <lineage>
        <taxon>Eukaryota</taxon>
        <taxon>Metazoa</taxon>
        <taxon>Ecdysozoa</taxon>
        <taxon>Arthropoda</taxon>
        <taxon>Hexapoda</taxon>
        <taxon>Insecta</taxon>
        <taxon>Pterygota</taxon>
        <taxon>Neoptera</taxon>
        <taxon>Polyneoptera</taxon>
        <taxon>Phasmatodea</taxon>
        <taxon>Verophasmatodea</taxon>
        <taxon>Anareolatae</taxon>
        <taxon>Phasmatidae</taxon>
        <taxon>Eurycanthinae</taxon>
        <taxon>Dryococelus</taxon>
    </lineage>
</organism>
<keyword evidence="6" id="KW-0407">Ion channel</keyword>
<keyword evidence="6" id="KW-1003">Cell membrane</keyword>
<name>A0ABQ9GNI5_9NEOP</name>
<evidence type="ECO:0000256" key="3">
    <source>
        <dbReference type="ARBA" id="ARBA00022989"/>
    </source>
</evidence>
<dbReference type="InterPro" id="IPR000615">
    <property type="entry name" value="Bestrophin"/>
</dbReference>
<evidence type="ECO:0000256" key="5">
    <source>
        <dbReference type="ARBA" id="ARBA00034769"/>
    </source>
</evidence>